<organism evidence="2 3">
    <name type="scientific">Pelotomaculum propionicicum</name>
    <dbReference type="NCBI Taxonomy" id="258475"/>
    <lineage>
        <taxon>Bacteria</taxon>
        <taxon>Bacillati</taxon>
        <taxon>Bacillota</taxon>
        <taxon>Clostridia</taxon>
        <taxon>Eubacteriales</taxon>
        <taxon>Desulfotomaculaceae</taxon>
        <taxon>Pelotomaculum</taxon>
    </lineage>
</organism>
<evidence type="ECO:0000259" key="1">
    <source>
        <dbReference type="Pfam" id="PF02579"/>
    </source>
</evidence>
<dbReference type="Pfam" id="PF02579">
    <property type="entry name" value="Nitro_FeMo-Co"/>
    <property type="match status" value="1"/>
</dbReference>
<dbReference type="PANTHER" id="PTHR42983">
    <property type="entry name" value="DINITROGENASE IRON-MOLYBDENUM COFACTOR PROTEIN-RELATED"/>
    <property type="match status" value="1"/>
</dbReference>
<dbReference type="SUPFAM" id="SSF53146">
    <property type="entry name" value="Nitrogenase accessory factor-like"/>
    <property type="match status" value="1"/>
</dbReference>
<dbReference type="AlphaFoldDB" id="A0A4Y7RBQ1"/>
<dbReference type="RefSeq" id="WP_243119961.1">
    <property type="nucleotide sequence ID" value="NZ_QFFZ01000124.1"/>
</dbReference>
<evidence type="ECO:0000313" key="3">
    <source>
        <dbReference type="Proteomes" id="UP000297597"/>
    </source>
</evidence>
<dbReference type="InterPro" id="IPR003731">
    <property type="entry name" value="Di-Nase_FeMo-co_biosynth"/>
</dbReference>
<keyword evidence="3" id="KW-1185">Reference proteome</keyword>
<comment type="caution">
    <text evidence="2">The sequence shown here is derived from an EMBL/GenBank/DDBJ whole genome shotgun (WGS) entry which is preliminary data.</text>
</comment>
<dbReference type="Gene3D" id="3.30.420.130">
    <property type="entry name" value="Dinitrogenase iron-molybdenum cofactor biosynthesis domain"/>
    <property type="match status" value="1"/>
</dbReference>
<dbReference type="EMBL" id="QFFZ01000124">
    <property type="protein sequence ID" value="TEB06262.1"/>
    <property type="molecule type" value="Genomic_DNA"/>
</dbReference>
<feature type="domain" description="Dinitrogenase iron-molybdenum cofactor biosynthesis" evidence="1">
    <location>
        <begin position="2"/>
        <end position="91"/>
    </location>
</feature>
<gene>
    <name evidence="2" type="ORF">Pmgp_03806</name>
</gene>
<protein>
    <recommendedName>
        <fullName evidence="1">Dinitrogenase iron-molybdenum cofactor biosynthesis domain-containing protein</fullName>
    </recommendedName>
</protein>
<reference evidence="2 3" key="1">
    <citation type="journal article" date="2018" name="Environ. Microbiol.">
        <title>Novel energy conservation strategies and behaviour of Pelotomaculum schinkii driving syntrophic propionate catabolism.</title>
        <authorList>
            <person name="Hidalgo-Ahumada C.A.P."/>
            <person name="Nobu M.K."/>
            <person name="Narihiro T."/>
            <person name="Tamaki H."/>
            <person name="Liu W.T."/>
            <person name="Kamagata Y."/>
            <person name="Stams A.J.M."/>
            <person name="Imachi H."/>
            <person name="Sousa D.Z."/>
        </authorList>
    </citation>
    <scope>NUCLEOTIDE SEQUENCE [LARGE SCALE GENOMIC DNA]</scope>
    <source>
        <strain evidence="2 3">MGP</strain>
    </source>
</reference>
<evidence type="ECO:0000313" key="2">
    <source>
        <dbReference type="EMBL" id="TEB06262.1"/>
    </source>
</evidence>
<dbReference type="InterPro" id="IPR036105">
    <property type="entry name" value="DiNase_FeMo-co_biosyn_sf"/>
</dbReference>
<sequence length="114" mass="12910">MKSKLDQRLARANYIIVVDTETNEYQVVRNEQKPNACYKICVQTAEKISRLGVMAVITRNCGPKTFWELGAVGIKVFYSAEGTVEEILEKFKCGMLREAAKANVECERGLILYN</sequence>
<proteinExistence type="predicted"/>
<name>A0A4Y7RBQ1_9FIRM</name>
<dbReference type="PANTHER" id="PTHR42983:SF1">
    <property type="entry name" value="IRON-MOLYBDENUM PROTEIN"/>
    <property type="match status" value="1"/>
</dbReference>
<accession>A0A4Y7RBQ1</accession>
<dbReference type="Proteomes" id="UP000297597">
    <property type="component" value="Unassembled WGS sequence"/>
</dbReference>